<evidence type="ECO:0008006" key="3">
    <source>
        <dbReference type="Google" id="ProtNLM"/>
    </source>
</evidence>
<sequence length="66" mass="7756">MEDDHGASLPLRDGRVYVLRVWHEAESSTPLRQWRATLREGTHGEKRHFASIDDCIEHLYGELVRR</sequence>
<accession>A0ABN6RMH6</accession>
<keyword evidence="1" id="KW-0614">Plasmid</keyword>
<keyword evidence="2" id="KW-1185">Reference proteome</keyword>
<proteinExistence type="predicted"/>
<dbReference type="RefSeq" id="WP_264778335.1">
    <property type="nucleotide sequence ID" value="NZ_AP026562.1"/>
</dbReference>
<organism evidence="1 2">
    <name type="scientific">Deinococcus aetherius</name>
    <dbReference type="NCBI Taxonomy" id="200252"/>
    <lineage>
        <taxon>Bacteria</taxon>
        <taxon>Thermotogati</taxon>
        <taxon>Deinococcota</taxon>
        <taxon>Deinococci</taxon>
        <taxon>Deinococcales</taxon>
        <taxon>Deinococcaceae</taxon>
        <taxon>Deinococcus</taxon>
    </lineage>
</organism>
<geneLocation type="plasmid" evidence="1 2">
    <name>pDAETH-2</name>
</geneLocation>
<name>A0ABN6RMH6_9DEIO</name>
<evidence type="ECO:0000313" key="1">
    <source>
        <dbReference type="EMBL" id="BDP43968.1"/>
    </source>
</evidence>
<dbReference type="EMBL" id="AP026562">
    <property type="protein sequence ID" value="BDP43968.1"/>
    <property type="molecule type" value="Genomic_DNA"/>
</dbReference>
<dbReference type="Proteomes" id="UP001064971">
    <property type="component" value="Plasmid pDAETH-2"/>
</dbReference>
<protein>
    <recommendedName>
        <fullName evidence="3">Transposase</fullName>
    </recommendedName>
</protein>
<gene>
    <name evidence="1" type="ORF">DAETH_39370</name>
</gene>
<evidence type="ECO:0000313" key="2">
    <source>
        <dbReference type="Proteomes" id="UP001064971"/>
    </source>
</evidence>
<reference evidence="1" key="1">
    <citation type="submission" date="2022-07" db="EMBL/GenBank/DDBJ databases">
        <title>Complete Genome Sequence of the Radioresistant Bacterium Deinococcus aetherius ST0316, Isolated from the Air Dust collected in Lower Stratosphere above Japan.</title>
        <authorList>
            <person name="Satoh K."/>
            <person name="Hagiwara K."/>
            <person name="Katsumata K."/>
            <person name="Kubo A."/>
            <person name="Yokobori S."/>
            <person name="Yamagishi A."/>
            <person name="Oono Y."/>
            <person name="Narumi I."/>
        </authorList>
    </citation>
    <scope>NUCLEOTIDE SEQUENCE</scope>
    <source>
        <strain evidence="1">ST0316</strain>
        <plasmid evidence="1">pDAETH-2</plasmid>
    </source>
</reference>